<dbReference type="InterPro" id="IPR020845">
    <property type="entry name" value="AMP-binding_CS"/>
</dbReference>
<name>A0A553CRB1_9FLAO</name>
<sequence length="866" mass="97826">MKKPISEIKNPLTETIVDLFQQHVDEIPNEIAVVFKDLKLTYNELNLLSNQLAHYLISEQDVIVGDLVGIMLGRSEMLIVCIMGILKAGAAYVPIDPEYPQQRISYIQDDCNCKFTFNQAALDNFLVSKAKYADNAPSTVSLNPNDLAYIIYTSGSTGNPKGVMIEHRNLLNYLLSVSHYIDTNSNNSGCFAHLSLSFDASITEIFLPLIFGKKLILSSGTGLEIFDDINLFNYAPFNFIKLTPSHISILISVINKEARPQLANKYIIGGEALFNYHINQFRSSSIDAIIVNEYGPTEATVGCIIYEFNTFEATPSSESIPIGKPISNTQIYILGENRQLLPANEVGEIFIGGNGVARGYFNREDLTSEKFVPNPFDTDTKMYRTGDLAKWLPDGNLLYFGRLDEQVKINGHRIELGEIEAALIAIPQIKLASVILSKLDTSEPRLVAYLQPKDSNEKHPNVREELSKIVPSFMIPNIFMWVNDFPLTTNGKIDKKNLPIPEYFRPDSAPVLRKPRIEIEEKIAKVWGEILQVSDIGIDDNFFEMGGTSIMAVKVVAEIEKNTGKRFPLSVLFEYSTVEKFARLLNEGSQIYSDCIVPLKSNGNKVPLFMVHGGGLDVLYFANLSKHFDEDQPFYGIQGIGSNGFDDWHESIEAMAAHYIQAIVKINPDGPYAVAGYCVGGIVAFEMTRQLQELGKEVSLTLLVDSYADSSYYYKTHKQKKLIRYYHRTRRRLTFLKEMLTSWDGFKKRFNAKKEYLLKRQFDENNTMSELDALALERFVEATSMMHGILDKYHLKPQSLKVDLFRSKDHMDHQLAPTHLGWKKAASMGVTLHNIPADNFDMRIAPHDKILARMLQDILDKRHANI</sequence>
<dbReference type="OrthoDB" id="4317020at2"/>
<dbReference type="SUPFAM" id="SSF56801">
    <property type="entry name" value="Acetyl-CoA synthetase-like"/>
    <property type="match status" value="1"/>
</dbReference>
<protein>
    <submittedName>
        <fullName evidence="5">Amino acid adenylation domain-containing protein</fullName>
    </submittedName>
</protein>
<dbReference type="SMART" id="SM00823">
    <property type="entry name" value="PKS_PP"/>
    <property type="match status" value="1"/>
</dbReference>
<evidence type="ECO:0000256" key="2">
    <source>
        <dbReference type="ARBA" id="ARBA00022450"/>
    </source>
</evidence>
<dbReference type="InterPro" id="IPR045851">
    <property type="entry name" value="AMP-bd_C_sf"/>
</dbReference>
<dbReference type="PROSITE" id="PS50075">
    <property type="entry name" value="CARRIER"/>
    <property type="match status" value="1"/>
</dbReference>
<comment type="caution">
    <text evidence="5">The sequence shown here is derived from an EMBL/GenBank/DDBJ whole genome shotgun (WGS) entry which is preliminary data.</text>
</comment>
<dbReference type="Gene3D" id="3.40.50.1820">
    <property type="entry name" value="alpha/beta hydrolase"/>
    <property type="match status" value="1"/>
</dbReference>
<dbReference type="PANTHER" id="PTHR45527">
    <property type="entry name" value="NONRIBOSOMAL PEPTIDE SYNTHETASE"/>
    <property type="match status" value="1"/>
</dbReference>
<dbReference type="Pfam" id="PF13193">
    <property type="entry name" value="AMP-binding_C"/>
    <property type="match status" value="1"/>
</dbReference>
<dbReference type="GO" id="GO:0043041">
    <property type="term" value="P:amino acid activation for nonribosomal peptide biosynthetic process"/>
    <property type="evidence" value="ECO:0007669"/>
    <property type="project" value="TreeGrafter"/>
</dbReference>
<dbReference type="NCBIfam" id="TIGR01733">
    <property type="entry name" value="AA-adenyl-dom"/>
    <property type="match status" value="1"/>
</dbReference>
<dbReference type="GO" id="GO:0031177">
    <property type="term" value="F:phosphopantetheine binding"/>
    <property type="evidence" value="ECO:0007669"/>
    <property type="project" value="InterPro"/>
</dbReference>
<dbReference type="PANTHER" id="PTHR45527:SF1">
    <property type="entry name" value="FATTY ACID SYNTHASE"/>
    <property type="match status" value="1"/>
</dbReference>
<dbReference type="InterPro" id="IPR009081">
    <property type="entry name" value="PP-bd_ACP"/>
</dbReference>
<dbReference type="RefSeq" id="WP_144070944.1">
    <property type="nucleotide sequence ID" value="NZ_VJZR01000002.1"/>
</dbReference>
<dbReference type="FunFam" id="2.30.38.10:FF:000001">
    <property type="entry name" value="Non-ribosomal peptide synthetase PvdI"/>
    <property type="match status" value="1"/>
</dbReference>
<reference evidence="5 6" key="1">
    <citation type="submission" date="2019-07" db="EMBL/GenBank/DDBJ databases">
        <title>Novel species of Flavobacterium.</title>
        <authorList>
            <person name="Liu Q."/>
            <person name="Xin Y.-H."/>
        </authorList>
    </citation>
    <scope>NUCLEOTIDE SEQUENCE [LARGE SCALE GENOMIC DNA]</scope>
    <source>
        <strain evidence="5 6">LB3P56</strain>
    </source>
</reference>
<dbReference type="GO" id="GO:0005737">
    <property type="term" value="C:cytoplasm"/>
    <property type="evidence" value="ECO:0007669"/>
    <property type="project" value="TreeGrafter"/>
</dbReference>
<dbReference type="PRINTS" id="PR00154">
    <property type="entry name" value="AMPBINDING"/>
</dbReference>
<dbReference type="InterPro" id="IPR029058">
    <property type="entry name" value="AB_hydrolase_fold"/>
</dbReference>
<dbReference type="InterPro" id="IPR025110">
    <property type="entry name" value="AMP-bd_C"/>
</dbReference>
<evidence type="ECO:0000256" key="3">
    <source>
        <dbReference type="ARBA" id="ARBA00022553"/>
    </source>
</evidence>
<dbReference type="SUPFAM" id="SSF47336">
    <property type="entry name" value="ACP-like"/>
    <property type="match status" value="1"/>
</dbReference>
<dbReference type="AlphaFoldDB" id="A0A553CRB1"/>
<dbReference type="CDD" id="cd05930">
    <property type="entry name" value="A_NRPS"/>
    <property type="match status" value="1"/>
</dbReference>
<dbReference type="GO" id="GO:0044550">
    <property type="term" value="P:secondary metabolite biosynthetic process"/>
    <property type="evidence" value="ECO:0007669"/>
    <property type="project" value="TreeGrafter"/>
</dbReference>
<dbReference type="FunFam" id="3.40.50.980:FF:000001">
    <property type="entry name" value="Non-ribosomal peptide synthetase"/>
    <property type="match status" value="1"/>
</dbReference>
<proteinExistence type="predicted"/>
<dbReference type="InterPro" id="IPR020459">
    <property type="entry name" value="AMP-binding"/>
</dbReference>
<dbReference type="InterPro" id="IPR020806">
    <property type="entry name" value="PKS_PP-bd"/>
</dbReference>
<dbReference type="InterPro" id="IPR036736">
    <property type="entry name" value="ACP-like_sf"/>
</dbReference>
<keyword evidence="3" id="KW-0597">Phosphoprotein</keyword>
<keyword evidence="2" id="KW-0596">Phosphopantetheine</keyword>
<dbReference type="Gene3D" id="3.30.300.30">
    <property type="match status" value="1"/>
</dbReference>
<dbReference type="InterPro" id="IPR000873">
    <property type="entry name" value="AMP-dep_synth/lig_dom"/>
</dbReference>
<dbReference type="Proteomes" id="UP000318585">
    <property type="component" value="Unassembled WGS sequence"/>
</dbReference>
<dbReference type="FunFam" id="1.10.1200.10:FF:000005">
    <property type="entry name" value="Nonribosomal peptide synthetase 1"/>
    <property type="match status" value="1"/>
</dbReference>
<feature type="domain" description="Carrier" evidence="4">
    <location>
        <begin position="514"/>
        <end position="589"/>
    </location>
</feature>
<dbReference type="PROSITE" id="PS00455">
    <property type="entry name" value="AMP_BINDING"/>
    <property type="match status" value="1"/>
</dbReference>
<dbReference type="Pfam" id="PF00501">
    <property type="entry name" value="AMP-binding"/>
    <property type="match status" value="1"/>
</dbReference>
<evidence type="ECO:0000259" key="4">
    <source>
        <dbReference type="PROSITE" id="PS50075"/>
    </source>
</evidence>
<dbReference type="InterPro" id="IPR010071">
    <property type="entry name" value="AA_adenyl_dom"/>
</dbReference>
<dbReference type="SUPFAM" id="SSF53474">
    <property type="entry name" value="alpha/beta-Hydrolases"/>
    <property type="match status" value="1"/>
</dbReference>
<dbReference type="EMBL" id="VJZR01000002">
    <property type="protein sequence ID" value="TRX22985.1"/>
    <property type="molecule type" value="Genomic_DNA"/>
</dbReference>
<dbReference type="Gene3D" id="2.30.38.10">
    <property type="entry name" value="Luciferase, Domain 3"/>
    <property type="match status" value="1"/>
</dbReference>
<evidence type="ECO:0000313" key="6">
    <source>
        <dbReference type="Proteomes" id="UP000318585"/>
    </source>
</evidence>
<accession>A0A553CRB1</accession>
<dbReference type="Gene3D" id="1.10.1200.10">
    <property type="entry name" value="ACP-like"/>
    <property type="match status" value="1"/>
</dbReference>
<evidence type="ECO:0000256" key="1">
    <source>
        <dbReference type="ARBA" id="ARBA00001957"/>
    </source>
</evidence>
<organism evidence="5 6">
    <name type="scientific">Flavobacterium franklandianum</name>
    <dbReference type="NCBI Taxonomy" id="2594430"/>
    <lineage>
        <taxon>Bacteria</taxon>
        <taxon>Pseudomonadati</taxon>
        <taxon>Bacteroidota</taxon>
        <taxon>Flavobacteriia</taxon>
        <taxon>Flavobacteriales</taxon>
        <taxon>Flavobacteriaceae</taxon>
        <taxon>Flavobacterium</taxon>
    </lineage>
</organism>
<evidence type="ECO:0000313" key="5">
    <source>
        <dbReference type="EMBL" id="TRX22985.1"/>
    </source>
</evidence>
<dbReference type="Pfam" id="PF00975">
    <property type="entry name" value="Thioesterase"/>
    <property type="match status" value="1"/>
</dbReference>
<gene>
    <name evidence="5" type="ORF">FNW17_04235</name>
</gene>
<keyword evidence="6" id="KW-1185">Reference proteome</keyword>
<dbReference type="Pfam" id="PF00550">
    <property type="entry name" value="PP-binding"/>
    <property type="match status" value="1"/>
</dbReference>
<comment type="cofactor">
    <cofactor evidence="1">
        <name>pantetheine 4'-phosphate</name>
        <dbReference type="ChEBI" id="CHEBI:47942"/>
    </cofactor>
</comment>
<dbReference type="Gene3D" id="3.40.50.980">
    <property type="match status" value="2"/>
</dbReference>
<dbReference type="InterPro" id="IPR001031">
    <property type="entry name" value="Thioesterase"/>
</dbReference>